<comment type="subunit">
    <text evidence="6">Part of the 50S ribosomal subunit. Contacts protein L20.</text>
</comment>
<dbReference type="Pfam" id="PF00829">
    <property type="entry name" value="Ribosomal_L21p"/>
    <property type="match status" value="1"/>
</dbReference>
<keyword evidence="4 6" id="KW-0689">Ribosomal protein</keyword>
<keyword evidence="3 6" id="KW-0694">RNA-binding</keyword>
<dbReference type="GO" id="GO:1990904">
    <property type="term" value="C:ribonucleoprotein complex"/>
    <property type="evidence" value="ECO:0007669"/>
    <property type="project" value="UniProtKB-KW"/>
</dbReference>
<evidence type="ECO:0000256" key="1">
    <source>
        <dbReference type="ARBA" id="ARBA00008563"/>
    </source>
</evidence>
<keyword evidence="2 6" id="KW-0699">rRNA-binding</keyword>
<dbReference type="GO" id="GO:0003735">
    <property type="term" value="F:structural constituent of ribosome"/>
    <property type="evidence" value="ECO:0007669"/>
    <property type="project" value="InterPro"/>
</dbReference>
<dbReference type="AlphaFoldDB" id="A0A101H1B5"/>
<evidence type="ECO:0000313" key="8">
    <source>
        <dbReference type="EMBL" id="KUK68506.1"/>
    </source>
</evidence>
<dbReference type="EMBL" id="LGGH01000009">
    <property type="protein sequence ID" value="KUK68506.1"/>
    <property type="molecule type" value="Genomic_DNA"/>
</dbReference>
<dbReference type="InterPro" id="IPR001787">
    <property type="entry name" value="Ribosomal_bL21"/>
</dbReference>
<dbReference type="PROSITE" id="PS01169">
    <property type="entry name" value="RIBOSOMAL_L21"/>
    <property type="match status" value="1"/>
</dbReference>
<dbReference type="SUPFAM" id="SSF141091">
    <property type="entry name" value="L21p-like"/>
    <property type="match status" value="1"/>
</dbReference>
<dbReference type="InterPro" id="IPR018258">
    <property type="entry name" value="Ribosomal_bL21_CS"/>
</dbReference>
<comment type="caution">
    <text evidence="8">The sequence shown here is derived from an EMBL/GenBank/DDBJ whole genome shotgun (WGS) entry which is preliminary data.</text>
</comment>
<dbReference type="GO" id="GO:0005737">
    <property type="term" value="C:cytoplasm"/>
    <property type="evidence" value="ECO:0007669"/>
    <property type="project" value="UniProtKB-ARBA"/>
</dbReference>
<evidence type="ECO:0000256" key="5">
    <source>
        <dbReference type="ARBA" id="ARBA00023274"/>
    </source>
</evidence>
<dbReference type="HAMAP" id="MF_01363">
    <property type="entry name" value="Ribosomal_bL21"/>
    <property type="match status" value="1"/>
</dbReference>
<dbReference type="GO" id="GO:0019843">
    <property type="term" value="F:rRNA binding"/>
    <property type="evidence" value="ECO:0007669"/>
    <property type="project" value="UniProtKB-UniRule"/>
</dbReference>
<evidence type="ECO:0000256" key="7">
    <source>
        <dbReference type="RuleBase" id="RU000562"/>
    </source>
</evidence>
<evidence type="ECO:0000256" key="4">
    <source>
        <dbReference type="ARBA" id="ARBA00022980"/>
    </source>
</evidence>
<dbReference type="PANTHER" id="PTHR21349">
    <property type="entry name" value="50S RIBOSOMAL PROTEIN L21"/>
    <property type="match status" value="1"/>
</dbReference>
<dbReference type="GO" id="GO:0006412">
    <property type="term" value="P:translation"/>
    <property type="evidence" value="ECO:0007669"/>
    <property type="project" value="UniProtKB-UniRule"/>
</dbReference>
<comment type="function">
    <text evidence="6 7">This protein binds to 23S rRNA in the presence of protein L20.</text>
</comment>
<dbReference type="NCBIfam" id="TIGR00061">
    <property type="entry name" value="L21"/>
    <property type="match status" value="1"/>
</dbReference>
<gene>
    <name evidence="6" type="primary">rplU</name>
    <name evidence="8" type="ORF">XD86_0132</name>
</gene>
<proteinExistence type="inferred from homology"/>
<organism evidence="8 9">
    <name type="scientific">Mesotoga infera</name>
    <dbReference type="NCBI Taxonomy" id="1236046"/>
    <lineage>
        <taxon>Bacteria</taxon>
        <taxon>Thermotogati</taxon>
        <taxon>Thermotogota</taxon>
        <taxon>Thermotogae</taxon>
        <taxon>Kosmotogales</taxon>
        <taxon>Kosmotogaceae</taxon>
        <taxon>Mesotoga</taxon>
    </lineage>
</organism>
<dbReference type="PATRIC" id="fig|1236046.6.peg.17"/>
<sequence>MLEAGFKSVRYLVSAHFYCMRRWLLVYAIIEASGRQYRVEEGMTLFTERQKGKENGDEIVFDRVILVHDGQEATVGKPYVDGAKVVGKVVSHGRDKKVLVVKFGARKNFDRVNGHRQWFTEVSIDKIETGVK</sequence>
<dbReference type="PANTHER" id="PTHR21349:SF0">
    <property type="entry name" value="LARGE RIBOSOMAL SUBUNIT PROTEIN BL21M"/>
    <property type="match status" value="1"/>
</dbReference>
<reference evidence="9" key="1">
    <citation type="journal article" date="2015" name="MBio">
        <title>Genome-Resolved Metagenomic Analysis Reveals Roles for Candidate Phyla and Other Microbial Community Members in Biogeochemical Transformations in Oil Reservoirs.</title>
        <authorList>
            <person name="Hu P."/>
            <person name="Tom L."/>
            <person name="Singh A."/>
            <person name="Thomas B.C."/>
            <person name="Baker B.J."/>
            <person name="Piceno Y.M."/>
            <person name="Andersen G.L."/>
            <person name="Banfield J.F."/>
        </authorList>
    </citation>
    <scope>NUCLEOTIDE SEQUENCE [LARGE SCALE GENOMIC DNA]</scope>
</reference>
<protein>
    <recommendedName>
        <fullName evidence="6">Large ribosomal subunit protein bL21</fullName>
    </recommendedName>
</protein>
<dbReference type="GO" id="GO:0005840">
    <property type="term" value="C:ribosome"/>
    <property type="evidence" value="ECO:0007669"/>
    <property type="project" value="UniProtKB-KW"/>
</dbReference>
<dbReference type="InterPro" id="IPR028909">
    <property type="entry name" value="bL21-like"/>
</dbReference>
<evidence type="ECO:0000256" key="3">
    <source>
        <dbReference type="ARBA" id="ARBA00022884"/>
    </source>
</evidence>
<comment type="similarity">
    <text evidence="1 6 7">Belongs to the bacterial ribosomal protein bL21 family.</text>
</comment>
<accession>A0A101H1B5</accession>
<name>A0A101H1B5_9BACT</name>
<keyword evidence="5 6" id="KW-0687">Ribonucleoprotein</keyword>
<evidence type="ECO:0000313" key="9">
    <source>
        <dbReference type="Proteomes" id="UP000054260"/>
    </source>
</evidence>
<dbReference type="Proteomes" id="UP000054260">
    <property type="component" value="Unassembled WGS sequence"/>
</dbReference>
<evidence type="ECO:0000256" key="2">
    <source>
        <dbReference type="ARBA" id="ARBA00022730"/>
    </source>
</evidence>
<evidence type="ECO:0000256" key="6">
    <source>
        <dbReference type="HAMAP-Rule" id="MF_01363"/>
    </source>
</evidence>
<dbReference type="InterPro" id="IPR036164">
    <property type="entry name" value="bL21-like_sf"/>
</dbReference>